<dbReference type="AlphaFoldDB" id="A0A0K6GZ09"/>
<feature type="binding site" evidence="3">
    <location>
        <position position="109"/>
    </location>
    <ligand>
        <name>carboxy-S-adenosyl-L-methionine</name>
        <dbReference type="ChEBI" id="CHEBI:134278"/>
    </ligand>
</feature>
<dbReference type="CDD" id="cd02440">
    <property type="entry name" value="AdoMet_MTases"/>
    <property type="match status" value="1"/>
</dbReference>
<proteinExistence type="inferred from homology"/>
<dbReference type="InterPro" id="IPR027555">
    <property type="entry name" value="Mo5U34_MeTrfas-like"/>
</dbReference>
<feature type="binding site" evidence="3">
    <location>
        <position position="145"/>
    </location>
    <ligand>
        <name>carboxy-S-adenosyl-L-methionine</name>
        <dbReference type="ChEBI" id="CHEBI:134278"/>
    </ligand>
</feature>
<dbReference type="InterPro" id="IPR029063">
    <property type="entry name" value="SAM-dependent_MTases_sf"/>
</dbReference>
<feature type="binding site" evidence="3">
    <location>
        <begin position="198"/>
        <end position="199"/>
    </location>
    <ligand>
        <name>carboxy-S-adenosyl-L-methionine</name>
        <dbReference type="ChEBI" id="CHEBI:134278"/>
    </ligand>
</feature>
<keyword evidence="5" id="KW-1185">Reference proteome</keyword>
<name>A0A0K6GZ09_9GAMM</name>
<feature type="binding site" evidence="3">
    <location>
        <position position="90"/>
    </location>
    <ligand>
        <name>carboxy-S-adenosyl-L-methionine</name>
        <dbReference type="ChEBI" id="CHEBI:134278"/>
    </ligand>
</feature>
<dbReference type="Pfam" id="PF08003">
    <property type="entry name" value="Methyltransf_9"/>
    <property type="match status" value="1"/>
</dbReference>
<gene>
    <name evidence="3" type="primary">cmoB</name>
    <name evidence="4" type="ORF">Ga0061064_0759</name>
</gene>
<dbReference type="NCBIfam" id="TIGR00452">
    <property type="entry name" value="tRNA 5-methoxyuridine(34)/uridine 5-oxyacetic acid(34) synthase CmoB"/>
    <property type="match status" value="1"/>
</dbReference>
<dbReference type="RefSeq" id="WP_055438409.1">
    <property type="nucleotide sequence ID" value="NZ_CYHB01000001.1"/>
</dbReference>
<comment type="catalytic activity">
    <reaction evidence="3">
        <text>carboxy-S-adenosyl-L-methionine + 5-hydroxyuridine(34) in tRNA = 5-carboxymethoxyuridine(34) in tRNA + S-adenosyl-L-homocysteine + H(+)</text>
        <dbReference type="Rhea" id="RHEA:52848"/>
        <dbReference type="Rhea" id="RHEA-COMP:13381"/>
        <dbReference type="Rhea" id="RHEA-COMP:13383"/>
        <dbReference type="ChEBI" id="CHEBI:15378"/>
        <dbReference type="ChEBI" id="CHEBI:57856"/>
        <dbReference type="ChEBI" id="CHEBI:134278"/>
        <dbReference type="ChEBI" id="CHEBI:136877"/>
        <dbReference type="ChEBI" id="CHEBI:136879"/>
    </reaction>
</comment>
<reference evidence="5" key="1">
    <citation type="submission" date="2015-08" db="EMBL/GenBank/DDBJ databases">
        <authorList>
            <person name="Varghese N."/>
        </authorList>
    </citation>
    <scope>NUCLEOTIDE SEQUENCE [LARGE SCALE GENOMIC DNA]</scope>
    <source>
        <strain evidence="5">DSM 27808</strain>
    </source>
</reference>
<evidence type="ECO:0000256" key="3">
    <source>
        <dbReference type="HAMAP-Rule" id="MF_01590"/>
    </source>
</evidence>
<dbReference type="SUPFAM" id="SSF53335">
    <property type="entry name" value="S-adenosyl-L-methionine-dependent methyltransferases"/>
    <property type="match status" value="1"/>
</dbReference>
<feature type="binding site" evidence="3">
    <location>
        <position position="104"/>
    </location>
    <ligand>
        <name>carboxy-S-adenosyl-L-methionine</name>
        <dbReference type="ChEBI" id="CHEBI:134278"/>
    </ligand>
</feature>
<dbReference type="Gene3D" id="3.40.50.150">
    <property type="entry name" value="Vaccinia Virus protein VP39"/>
    <property type="match status" value="1"/>
</dbReference>
<dbReference type="GO" id="GO:0002098">
    <property type="term" value="P:tRNA wobble uridine modification"/>
    <property type="evidence" value="ECO:0007669"/>
    <property type="project" value="InterPro"/>
</dbReference>
<dbReference type="NCBIfam" id="NF011650">
    <property type="entry name" value="PRK15068.1"/>
    <property type="match status" value="1"/>
</dbReference>
<dbReference type="EC" id="2.5.1.-" evidence="3"/>
<dbReference type="EMBL" id="CYHB01000001">
    <property type="protein sequence ID" value="CUA83748.1"/>
    <property type="molecule type" value="Genomic_DNA"/>
</dbReference>
<comment type="function">
    <text evidence="3">Catalyzes carboxymethyl transfer from carboxy-S-adenosyl-L-methionine (Cx-SAM) to 5-hydroxyuridine (ho5U) to form 5-carboxymethoxyuridine (cmo5U) at position 34 in tRNAs.</text>
</comment>
<dbReference type="PANTHER" id="PTHR43464:SF95">
    <property type="entry name" value="TRNA U34 CARBOXYMETHYLTRANSFERASE"/>
    <property type="match status" value="1"/>
</dbReference>
<dbReference type="Proteomes" id="UP000182598">
    <property type="component" value="Unassembled WGS sequence"/>
</dbReference>
<feature type="binding site" evidence="3">
    <location>
        <position position="332"/>
    </location>
    <ligand>
        <name>carboxy-S-adenosyl-L-methionine</name>
        <dbReference type="ChEBI" id="CHEBI:134278"/>
    </ligand>
</feature>
<organism evidence="4 5">
    <name type="scientific">Pseudidiomarina woesei</name>
    <dbReference type="NCBI Taxonomy" id="1381080"/>
    <lineage>
        <taxon>Bacteria</taxon>
        <taxon>Pseudomonadati</taxon>
        <taxon>Pseudomonadota</taxon>
        <taxon>Gammaproteobacteria</taxon>
        <taxon>Alteromonadales</taxon>
        <taxon>Idiomarinaceae</taxon>
        <taxon>Pseudidiomarina</taxon>
    </lineage>
</organism>
<dbReference type="OrthoDB" id="9773188at2"/>
<accession>A0A0K6GZ09</accession>
<keyword evidence="1 3" id="KW-0808">Transferase</keyword>
<dbReference type="GO" id="GO:0032259">
    <property type="term" value="P:methylation"/>
    <property type="evidence" value="ECO:0007669"/>
    <property type="project" value="UniProtKB-KW"/>
</dbReference>
<evidence type="ECO:0000256" key="2">
    <source>
        <dbReference type="ARBA" id="ARBA00022694"/>
    </source>
</evidence>
<sequence>MNLFKQDLVAVAQSPLQQWLTTLPAQLERWQKEQQHGELPKWLRSVEQLPKLEAHRVSLADTVTVQNDNISEGVQNRIRGLMMQLVPWRKGPFNLHGVHIDTEWRSDFKWQRVLPHLHNQGTDAATNTDNLGAKPLRGQHVLDIGCGSGYHLWRMLEAGAEQVWGVDPGQLFMAQFMAVRSFMPPELQERAHLFPLGVEDLPELKAFDTVFSMGVLYHRRSPIDFLTQLRAQLKPGGQLVLETLVVEGDEHTVLVPGETYAKMRNVWFIPSSKALLHWLARCGYKNARVVDESLTTLEEQRATEWMQGQSLVDFLDPADHSRTIEGYPAPRRAVIIAKT</sequence>
<keyword evidence="2 3" id="KW-0819">tRNA processing</keyword>
<evidence type="ECO:0000313" key="4">
    <source>
        <dbReference type="EMBL" id="CUA83748.1"/>
    </source>
</evidence>
<keyword evidence="4" id="KW-0489">Methyltransferase</keyword>
<dbReference type="InterPro" id="IPR010017">
    <property type="entry name" value="CmoB"/>
</dbReference>
<comment type="caution">
    <text evidence="3">Lacks conserved residue(s) required for the propagation of feature annotation.</text>
</comment>
<protein>
    <recommendedName>
        <fullName evidence="3">tRNA U34 carboxymethyltransferase</fullName>
        <ecNumber evidence="3">2.5.1.-</ecNumber>
    </recommendedName>
</protein>
<evidence type="ECO:0000313" key="5">
    <source>
        <dbReference type="Proteomes" id="UP000182598"/>
    </source>
</evidence>
<feature type="binding site" evidence="3">
    <location>
        <position position="217"/>
    </location>
    <ligand>
        <name>carboxy-S-adenosyl-L-methionine</name>
        <dbReference type="ChEBI" id="CHEBI:134278"/>
    </ligand>
</feature>
<feature type="binding site" evidence="3">
    <location>
        <position position="213"/>
    </location>
    <ligand>
        <name>carboxy-S-adenosyl-L-methionine</name>
        <dbReference type="ChEBI" id="CHEBI:134278"/>
    </ligand>
</feature>
<dbReference type="HAMAP" id="MF_01590">
    <property type="entry name" value="tRNA_carboxymethyltr_CmoB"/>
    <property type="match status" value="1"/>
</dbReference>
<dbReference type="GO" id="GO:0008168">
    <property type="term" value="F:methyltransferase activity"/>
    <property type="evidence" value="ECO:0007669"/>
    <property type="project" value="UniProtKB-KW"/>
</dbReference>
<comment type="similarity">
    <text evidence="3">Belongs to the class I-like SAM-binding methyltransferase superfamily. CmoB family.</text>
</comment>
<dbReference type="GO" id="GO:0016765">
    <property type="term" value="F:transferase activity, transferring alkyl or aryl (other than methyl) groups"/>
    <property type="evidence" value="ECO:0007669"/>
    <property type="project" value="UniProtKB-UniRule"/>
</dbReference>
<comment type="subunit">
    <text evidence="3">Homotetramer.</text>
</comment>
<evidence type="ECO:0000256" key="1">
    <source>
        <dbReference type="ARBA" id="ARBA00022679"/>
    </source>
</evidence>
<dbReference type="PANTHER" id="PTHR43464">
    <property type="entry name" value="METHYLTRANSFERASE"/>
    <property type="match status" value="1"/>
</dbReference>